<dbReference type="AlphaFoldDB" id="A0A1H5TFL0"/>
<proteinExistence type="predicted"/>
<feature type="chain" id="PRO_5009285022" description="MetA-pathway of phenol degradation" evidence="1">
    <location>
        <begin position="37"/>
        <end position="280"/>
    </location>
</feature>
<dbReference type="OrthoDB" id="9809066at2"/>
<dbReference type="Proteomes" id="UP000236745">
    <property type="component" value="Unassembled WGS sequence"/>
</dbReference>
<protein>
    <recommendedName>
        <fullName evidence="4">MetA-pathway of phenol degradation</fullName>
    </recommendedName>
</protein>
<sequence length="280" mass="30379">MNRLKRIKRLDVWAVNGSAKVLTLLSLALASPSVFAQSADELAKKLANPVSNLVSVPFQFNFDFGGGIDDDGFRSTLNIQPVIPFSLNDDWNLISRSIMPLVYQEDFVDDDGLSQYGTGDLVQSFFFSPKEPTSNGLIWGVGPVIMAPTASNDSLGSEKWAAGPTGVVLYQHGPWTYGTLANHLESFAGEDNRADVSATFVQPFINYGAGGGLTYALNLEATYNWETEQESVPMNMMVTKVMQLGNQTVSIGGGAKAYLAGPDNGPDWGLRFVFTMLFPK</sequence>
<accession>A0A1H5TFL0</accession>
<feature type="signal peptide" evidence="1">
    <location>
        <begin position="1"/>
        <end position="36"/>
    </location>
</feature>
<evidence type="ECO:0000256" key="1">
    <source>
        <dbReference type="SAM" id="SignalP"/>
    </source>
</evidence>
<dbReference type="EMBL" id="FNVQ01000001">
    <property type="protein sequence ID" value="SEF61544.1"/>
    <property type="molecule type" value="Genomic_DNA"/>
</dbReference>
<evidence type="ECO:0000313" key="3">
    <source>
        <dbReference type="Proteomes" id="UP000236745"/>
    </source>
</evidence>
<keyword evidence="1" id="KW-0732">Signal</keyword>
<name>A0A1H5TFL0_9GAMM</name>
<organism evidence="2 3">
    <name type="scientific">Marinobacterium lutimaris</name>
    <dbReference type="NCBI Taxonomy" id="568106"/>
    <lineage>
        <taxon>Bacteria</taxon>
        <taxon>Pseudomonadati</taxon>
        <taxon>Pseudomonadota</taxon>
        <taxon>Gammaproteobacteria</taxon>
        <taxon>Oceanospirillales</taxon>
        <taxon>Oceanospirillaceae</taxon>
        <taxon>Marinobacterium</taxon>
    </lineage>
</organism>
<evidence type="ECO:0000313" key="2">
    <source>
        <dbReference type="EMBL" id="SEF61544.1"/>
    </source>
</evidence>
<gene>
    <name evidence="2" type="ORF">SAMN05444390_10160</name>
</gene>
<keyword evidence="3" id="KW-1185">Reference proteome</keyword>
<evidence type="ECO:0008006" key="4">
    <source>
        <dbReference type="Google" id="ProtNLM"/>
    </source>
</evidence>
<reference evidence="2 3" key="1">
    <citation type="submission" date="2016-10" db="EMBL/GenBank/DDBJ databases">
        <authorList>
            <person name="de Groot N.N."/>
        </authorList>
    </citation>
    <scope>NUCLEOTIDE SEQUENCE [LARGE SCALE GENOMIC DNA]</scope>
    <source>
        <strain evidence="2 3">DSM 22012</strain>
    </source>
</reference>